<evidence type="ECO:0000313" key="2">
    <source>
        <dbReference type="EMBL" id="OPF87060.1"/>
    </source>
</evidence>
<evidence type="ECO:0000313" key="3">
    <source>
        <dbReference type="Proteomes" id="UP000189970"/>
    </source>
</evidence>
<dbReference type="CDD" id="cd00085">
    <property type="entry name" value="HNHc"/>
    <property type="match status" value="1"/>
</dbReference>
<comment type="caution">
    <text evidence="2">The sequence shown here is derived from an EMBL/GenBank/DDBJ whole genome shotgun (WGS) entry which is preliminary data.</text>
</comment>
<proteinExistence type="predicted"/>
<dbReference type="NCBIfam" id="TIGR04416">
    <property type="entry name" value="group_II_RT_mat"/>
    <property type="match status" value="1"/>
</dbReference>
<dbReference type="InterPro" id="IPR043502">
    <property type="entry name" value="DNA/RNA_pol_sf"/>
</dbReference>
<dbReference type="GO" id="GO:0003964">
    <property type="term" value="F:RNA-directed DNA polymerase activity"/>
    <property type="evidence" value="ECO:0007669"/>
    <property type="project" value="UniProtKB-KW"/>
</dbReference>
<organism evidence="2 3">
    <name type="scientific">Vagococcus martis</name>
    <dbReference type="NCBI Taxonomy" id="1768210"/>
    <lineage>
        <taxon>Bacteria</taxon>
        <taxon>Bacillati</taxon>
        <taxon>Bacillota</taxon>
        <taxon>Bacilli</taxon>
        <taxon>Lactobacillales</taxon>
        <taxon>Enterococcaceae</taxon>
        <taxon>Vagococcus</taxon>
    </lineage>
</organism>
<dbReference type="Pfam" id="PF00078">
    <property type="entry name" value="RVT_1"/>
    <property type="match status" value="1"/>
</dbReference>
<keyword evidence="2" id="KW-0808">Transferase</keyword>
<dbReference type="PANTHER" id="PTHR34047">
    <property type="entry name" value="NUCLEAR INTRON MATURASE 1, MITOCHONDRIAL-RELATED"/>
    <property type="match status" value="1"/>
</dbReference>
<sequence length="620" mass="72408">MENVSASHSIRHMEYYGMIDSFDNLYQNSCNNHIFHNLMEIVTSPSNILLAYRNIKGNSGSISPGVDNKNIDDLKEITNANFIKIVQTKFSEYRPKPVKRVEIPKPNGKTRPLGIPTIWDRIIQQCLLQVLEPIMEAKFHDKNYGFRPNRSAHHAFAQAVKLAQLSKLTFVVDIDIEGFFDNVNHSKLIKQLWSLGIQDKWLLGVIRAMLKAPIIHKDGRIEHPKKGTPQGGILSPLLANIVLNELDWWISSQWETHPTRHNYDCYHTEKDYWNKGNKYRALRSSKLKEIYVVRYADDFKIFCRKRNDADKIFLATKLWLKERLKLNISLEKSKVVNLKKQKSEFLGFTMKLVRKRNTFVIETHMCSKAMKKVSDNLAKQIKVIQHTPNKEELQKQLVKYNSMVVGVHQYYKKATHISVDCPRINQRIMIIIKNRLDVKKVGQPPSDFVKKNYARSKQLRWINGYPMIPLGFIKHSHTSLPKKGICKYTPEGRILIHKYLTFPIDIINQLMNKNNPNESVEFRDNRVSKYSSQRGRCKITKEFLELPDIYCHRIIPRNLGGKDNFQNLVIIHRDLHSLIHEENRERASPLLKKMRITSSQLEIINQFRKKAKNCELSLNL</sequence>
<dbReference type="RefSeq" id="WP_079345242.1">
    <property type="nucleotide sequence ID" value="NZ_MVAB01000001.1"/>
</dbReference>
<dbReference type="PROSITE" id="PS50878">
    <property type="entry name" value="RT_POL"/>
    <property type="match status" value="1"/>
</dbReference>
<dbReference type="InterPro" id="IPR030931">
    <property type="entry name" value="Group_II_RT_mat"/>
</dbReference>
<evidence type="ECO:0000259" key="1">
    <source>
        <dbReference type="PROSITE" id="PS50878"/>
    </source>
</evidence>
<keyword evidence="2" id="KW-0695">RNA-directed DNA polymerase</keyword>
<dbReference type="InterPro" id="IPR051083">
    <property type="entry name" value="GrpII_Intron_Splice-Mob/Def"/>
</dbReference>
<dbReference type="Proteomes" id="UP000189970">
    <property type="component" value="Unassembled WGS sequence"/>
</dbReference>
<dbReference type="AlphaFoldDB" id="A0A1V4DFT5"/>
<protein>
    <submittedName>
        <fullName evidence="2">Group II intron reverse transcriptase/maturase</fullName>
    </submittedName>
</protein>
<gene>
    <name evidence="2" type="ORF">BW731_01990</name>
</gene>
<dbReference type="EMBL" id="MVAB01000001">
    <property type="protein sequence ID" value="OPF87060.1"/>
    <property type="molecule type" value="Genomic_DNA"/>
</dbReference>
<keyword evidence="3" id="KW-1185">Reference proteome</keyword>
<dbReference type="Gene3D" id="1.10.30.50">
    <property type="match status" value="1"/>
</dbReference>
<accession>A0A1V4DFT5</accession>
<keyword evidence="2" id="KW-0548">Nucleotidyltransferase</keyword>
<dbReference type="PANTHER" id="PTHR34047:SF8">
    <property type="entry name" value="PROTEIN YKFC"/>
    <property type="match status" value="1"/>
</dbReference>
<dbReference type="InterPro" id="IPR000477">
    <property type="entry name" value="RT_dom"/>
</dbReference>
<feature type="domain" description="Reverse transcriptase" evidence="1">
    <location>
        <begin position="84"/>
        <end position="350"/>
    </location>
</feature>
<name>A0A1V4DFT5_9ENTE</name>
<reference evidence="2 3" key="1">
    <citation type="submission" date="2017-02" db="EMBL/GenBank/DDBJ databases">
        <title>Vagococcus cremeus sp. nov., isolated from the small intestine of a marten, Martes flavigula.</title>
        <authorList>
            <person name="Tak E.J."/>
            <person name="Bae J.-W."/>
        </authorList>
    </citation>
    <scope>NUCLEOTIDE SEQUENCE [LARGE SCALE GENOMIC DNA]</scope>
    <source>
        <strain evidence="2 3">D7T301</strain>
    </source>
</reference>
<dbReference type="CDD" id="cd01651">
    <property type="entry name" value="RT_G2_intron"/>
    <property type="match status" value="1"/>
</dbReference>
<dbReference type="SUPFAM" id="SSF56672">
    <property type="entry name" value="DNA/RNA polymerases"/>
    <property type="match status" value="1"/>
</dbReference>
<dbReference type="InterPro" id="IPR003615">
    <property type="entry name" value="HNH_nuc"/>
</dbReference>